<dbReference type="Pfam" id="PF20815">
    <property type="entry name" value="GIY_YIG_2"/>
    <property type="match status" value="1"/>
</dbReference>
<evidence type="ECO:0000313" key="3">
    <source>
        <dbReference type="Proteomes" id="UP000626982"/>
    </source>
</evidence>
<name>A0ABQ2KMM0_9MICO</name>
<dbReference type="InterPro" id="IPR049311">
    <property type="entry name" value="GIY_YIG_cat"/>
</dbReference>
<reference evidence="3" key="1">
    <citation type="journal article" date="2019" name="Int. J. Syst. Evol. Microbiol.">
        <title>The Global Catalogue of Microorganisms (GCM) 10K type strain sequencing project: providing services to taxonomists for standard genome sequencing and annotation.</title>
        <authorList>
            <consortium name="The Broad Institute Genomics Platform"/>
            <consortium name="The Broad Institute Genome Sequencing Center for Infectious Disease"/>
            <person name="Wu L."/>
            <person name="Ma J."/>
        </authorList>
    </citation>
    <scope>NUCLEOTIDE SEQUENCE [LARGE SCALE GENOMIC DNA]</scope>
    <source>
        <strain evidence="3">CGMCC 1.6960</strain>
    </source>
</reference>
<evidence type="ECO:0000259" key="1">
    <source>
        <dbReference type="Pfam" id="PF20815"/>
    </source>
</evidence>
<sequence>MTPTPPELLTDGSFRPASAIDEEVPNEFGIYAIRLRVGSSLSEPFESHLASRQSRLIYIGKATSLSKRMLGNELRGRGHGTFFRSIGAVLGYRPAGGSLVGKANPYNFSFVAEDRARIVAWINEHLEVSWAALPQADVRATEKALILEHTPLLNLESNPAALTELDALRVECRAIATGLSTPAL</sequence>
<gene>
    <name evidence="2" type="ORF">GCM10010968_19070</name>
</gene>
<dbReference type="Proteomes" id="UP000626982">
    <property type="component" value="Unassembled WGS sequence"/>
</dbReference>
<accession>A0ABQ2KMM0</accession>
<dbReference type="RefSeq" id="WP_188717922.1">
    <property type="nucleotide sequence ID" value="NZ_BAABBD010000005.1"/>
</dbReference>
<feature type="domain" description="GIY-YIG catalytic" evidence="1">
    <location>
        <begin position="29"/>
        <end position="165"/>
    </location>
</feature>
<organism evidence="2 3">
    <name type="scientific">Agrococcus terreus</name>
    <dbReference type="NCBI Taxonomy" id="574649"/>
    <lineage>
        <taxon>Bacteria</taxon>
        <taxon>Bacillati</taxon>
        <taxon>Actinomycetota</taxon>
        <taxon>Actinomycetes</taxon>
        <taxon>Micrococcales</taxon>
        <taxon>Microbacteriaceae</taxon>
        <taxon>Agrococcus</taxon>
    </lineage>
</organism>
<evidence type="ECO:0000313" key="2">
    <source>
        <dbReference type="EMBL" id="GGN85831.1"/>
    </source>
</evidence>
<proteinExistence type="predicted"/>
<protein>
    <recommendedName>
        <fullName evidence="1">GIY-YIG catalytic domain-containing protein</fullName>
    </recommendedName>
</protein>
<comment type="caution">
    <text evidence="2">The sequence shown here is derived from an EMBL/GenBank/DDBJ whole genome shotgun (WGS) entry which is preliminary data.</text>
</comment>
<dbReference type="EMBL" id="BMLM01000001">
    <property type="protein sequence ID" value="GGN85831.1"/>
    <property type="molecule type" value="Genomic_DNA"/>
</dbReference>
<keyword evidence="3" id="KW-1185">Reference proteome</keyword>